<dbReference type="SUPFAM" id="SSF53335">
    <property type="entry name" value="S-adenosyl-L-methionine-dependent methyltransferases"/>
    <property type="match status" value="1"/>
</dbReference>
<dbReference type="EC" id="2.1.1.137" evidence="4"/>
<proteinExistence type="inferred from homology"/>
<evidence type="ECO:0000256" key="5">
    <source>
        <dbReference type="ARBA" id="ARBA00034545"/>
    </source>
</evidence>
<evidence type="ECO:0000256" key="1">
    <source>
        <dbReference type="ARBA" id="ARBA00022679"/>
    </source>
</evidence>
<comment type="similarity">
    <text evidence="3">Belongs to the methyltransferase superfamily. Arsenite methyltransferase family.</text>
</comment>
<dbReference type="Gene3D" id="3.40.50.150">
    <property type="entry name" value="Vaccinia Virus protein VP39"/>
    <property type="match status" value="1"/>
</dbReference>
<comment type="catalytic activity">
    <reaction evidence="8">
        <text>arsenic triglutathione + 3 [thioredoxin]-dithiol + 3 S-adenosyl-L-methionine = trimethylarsine + 3 [thioredoxin]-disulfide + 3 glutathione + 3 S-adenosyl-L-homocysteine + 3 H(+)</text>
        <dbReference type="Rhea" id="RHEA:69432"/>
        <dbReference type="Rhea" id="RHEA-COMP:10698"/>
        <dbReference type="Rhea" id="RHEA-COMP:10700"/>
        <dbReference type="ChEBI" id="CHEBI:15378"/>
        <dbReference type="ChEBI" id="CHEBI:27130"/>
        <dbReference type="ChEBI" id="CHEBI:29950"/>
        <dbReference type="ChEBI" id="CHEBI:50058"/>
        <dbReference type="ChEBI" id="CHEBI:57856"/>
        <dbReference type="ChEBI" id="CHEBI:57925"/>
        <dbReference type="ChEBI" id="CHEBI:59789"/>
        <dbReference type="ChEBI" id="CHEBI:183640"/>
        <dbReference type="EC" id="2.1.1.137"/>
    </reaction>
</comment>
<evidence type="ECO:0000256" key="4">
    <source>
        <dbReference type="ARBA" id="ARBA00034521"/>
    </source>
</evidence>
<dbReference type="InterPro" id="IPR029063">
    <property type="entry name" value="SAM-dependent_MTases_sf"/>
</dbReference>
<dbReference type="AlphaFoldDB" id="A0AA43TIU2"/>
<organism evidence="10 11">
    <name type="scientific">Candidatus Methylobacter titanis</name>
    <dbReference type="NCBI Taxonomy" id="3053457"/>
    <lineage>
        <taxon>Bacteria</taxon>
        <taxon>Pseudomonadati</taxon>
        <taxon>Pseudomonadota</taxon>
        <taxon>Gammaproteobacteria</taxon>
        <taxon>Methylococcales</taxon>
        <taxon>Methylococcaceae</taxon>
        <taxon>Methylobacter</taxon>
    </lineage>
</organism>
<dbReference type="PANTHER" id="PTHR43675">
    <property type="entry name" value="ARSENITE METHYLTRANSFERASE"/>
    <property type="match status" value="1"/>
</dbReference>
<dbReference type="CDD" id="cd02440">
    <property type="entry name" value="AdoMet_MTases"/>
    <property type="match status" value="1"/>
</dbReference>
<dbReference type="InterPro" id="IPR026669">
    <property type="entry name" value="Arsenite_MeTrfase-like"/>
</dbReference>
<feature type="domain" description="Methyltransferase" evidence="9">
    <location>
        <begin position="69"/>
        <end position="218"/>
    </location>
</feature>
<dbReference type="GO" id="GO:0030791">
    <property type="term" value="F:arsenite methyltransferase activity"/>
    <property type="evidence" value="ECO:0007669"/>
    <property type="project" value="UniProtKB-EC"/>
</dbReference>
<dbReference type="GO" id="GO:0032259">
    <property type="term" value="P:methylation"/>
    <property type="evidence" value="ECO:0007669"/>
    <property type="project" value="UniProtKB-KW"/>
</dbReference>
<dbReference type="PANTHER" id="PTHR43675:SF8">
    <property type="entry name" value="ARSENITE METHYLTRANSFERASE"/>
    <property type="match status" value="1"/>
</dbReference>
<reference evidence="10" key="1">
    <citation type="submission" date="2023-01" db="EMBL/GenBank/DDBJ databases">
        <title>Biogeochemical cycle of methane in antarctic sediments.</title>
        <authorList>
            <person name="Roldan D.M."/>
            <person name="Menes R.J."/>
        </authorList>
    </citation>
    <scope>NUCLEOTIDE SEQUENCE [LARGE SCALE GENOMIC DNA]</scope>
    <source>
        <strain evidence="10">K-2018 MAG008</strain>
    </source>
</reference>
<sequence>MTTTHIEIEESVRHYYGQVLQSSNDLKTSACCSVDAMPTYLKPLLSAVHPEVMERFYGCGSPLPPALQGKTVLDLGCGTGRDCYLLSQLVGATGRVIGIDMTPEQLEIAVRHRDWHAQRFGYDNVEFLHGHIENLSTAGIADNSIDVVVSNCVINLSPEKQRVMAEIFRVLKPGGELYFSDVFADRRIPAALRRDPILLGECLGGALYWEDFRRILQELGCPDVRMVKQSPISLDDPEVAAKIGMVKFRSVTVRAFKMPLEDRCEDYGQVACYLGSIPEYLHAFDLDDHHHFETGRPLRVCGNTADMLAASRYAEHFQVLGDKSRHFGLFDCVPAVQGETSSASGDCC</sequence>
<evidence type="ECO:0000313" key="10">
    <source>
        <dbReference type="EMBL" id="MDI1231864.1"/>
    </source>
</evidence>
<dbReference type="InterPro" id="IPR025714">
    <property type="entry name" value="Methyltranfer_dom"/>
</dbReference>
<dbReference type="EMBL" id="JAQSDF010000046">
    <property type="protein sequence ID" value="MDI1231864.1"/>
    <property type="molecule type" value="Genomic_DNA"/>
</dbReference>
<evidence type="ECO:0000256" key="7">
    <source>
        <dbReference type="ARBA" id="ARBA00047943"/>
    </source>
</evidence>
<gene>
    <name evidence="10" type="ORF">PSU93_12010</name>
</gene>
<keyword evidence="2" id="KW-0949">S-adenosyl-L-methionine</keyword>
<comment type="catalytic activity">
    <reaction evidence="7">
        <text>arsenic triglutathione + 2 [thioredoxin]-dithiol + 2 S-adenosyl-L-methionine + H2O = dimethylarsinous acid + 2 [thioredoxin]-disulfide + 3 glutathione + 2 S-adenosyl-L-homocysteine + 2 H(+)</text>
        <dbReference type="Rhea" id="RHEA:69464"/>
        <dbReference type="Rhea" id="RHEA-COMP:10698"/>
        <dbReference type="Rhea" id="RHEA-COMP:10700"/>
        <dbReference type="ChEBI" id="CHEBI:15377"/>
        <dbReference type="ChEBI" id="CHEBI:15378"/>
        <dbReference type="ChEBI" id="CHEBI:23808"/>
        <dbReference type="ChEBI" id="CHEBI:29950"/>
        <dbReference type="ChEBI" id="CHEBI:50058"/>
        <dbReference type="ChEBI" id="CHEBI:57856"/>
        <dbReference type="ChEBI" id="CHEBI:57925"/>
        <dbReference type="ChEBI" id="CHEBI:59789"/>
        <dbReference type="ChEBI" id="CHEBI:183640"/>
        <dbReference type="EC" id="2.1.1.137"/>
    </reaction>
</comment>
<keyword evidence="1" id="KW-0808">Transferase</keyword>
<keyword evidence="11" id="KW-1185">Reference proteome</keyword>
<accession>A0AA43TIU2</accession>
<evidence type="ECO:0000256" key="8">
    <source>
        <dbReference type="ARBA" id="ARBA00048428"/>
    </source>
</evidence>
<name>A0AA43TIU2_9GAMM</name>
<dbReference type="Gene3D" id="3.40.5.100">
    <property type="match status" value="1"/>
</dbReference>
<dbReference type="Proteomes" id="UP001160519">
    <property type="component" value="Unassembled WGS sequence"/>
</dbReference>
<evidence type="ECO:0000313" key="11">
    <source>
        <dbReference type="Proteomes" id="UP001160519"/>
    </source>
</evidence>
<evidence type="ECO:0000256" key="2">
    <source>
        <dbReference type="ARBA" id="ARBA00022691"/>
    </source>
</evidence>
<comment type="caution">
    <text evidence="10">The sequence shown here is derived from an EMBL/GenBank/DDBJ whole genome shotgun (WGS) entry which is preliminary data.</text>
</comment>
<evidence type="ECO:0000256" key="6">
    <source>
        <dbReference type="ARBA" id="ARBA00047941"/>
    </source>
</evidence>
<comment type="catalytic activity">
    <reaction evidence="6">
        <text>arsenic triglutathione + [thioredoxin]-dithiol + S-adenosyl-L-methionine + 2 H2O = methylarsonous acid + [thioredoxin]-disulfide + 3 glutathione + S-adenosyl-L-homocysteine + H(+)</text>
        <dbReference type="Rhea" id="RHEA:69460"/>
        <dbReference type="Rhea" id="RHEA-COMP:10698"/>
        <dbReference type="Rhea" id="RHEA-COMP:10700"/>
        <dbReference type="ChEBI" id="CHEBI:15377"/>
        <dbReference type="ChEBI" id="CHEBI:15378"/>
        <dbReference type="ChEBI" id="CHEBI:17826"/>
        <dbReference type="ChEBI" id="CHEBI:29950"/>
        <dbReference type="ChEBI" id="CHEBI:50058"/>
        <dbReference type="ChEBI" id="CHEBI:57856"/>
        <dbReference type="ChEBI" id="CHEBI:57925"/>
        <dbReference type="ChEBI" id="CHEBI:59789"/>
        <dbReference type="ChEBI" id="CHEBI:183640"/>
        <dbReference type="EC" id="2.1.1.137"/>
    </reaction>
</comment>
<evidence type="ECO:0000259" key="9">
    <source>
        <dbReference type="Pfam" id="PF13847"/>
    </source>
</evidence>
<protein>
    <recommendedName>
        <fullName evidence="5">Arsenite methyltransferase</fullName>
        <ecNumber evidence="4">2.1.1.137</ecNumber>
    </recommendedName>
</protein>
<dbReference type="Pfam" id="PF13847">
    <property type="entry name" value="Methyltransf_31"/>
    <property type="match status" value="1"/>
</dbReference>
<evidence type="ECO:0000256" key="3">
    <source>
        <dbReference type="ARBA" id="ARBA00034487"/>
    </source>
</evidence>
<keyword evidence="10" id="KW-0489">Methyltransferase</keyword>